<evidence type="ECO:0000313" key="3">
    <source>
        <dbReference type="Proteomes" id="UP000032568"/>
    </source>
</evidence>
<dbReference type="AlphaFoldDB" id="A0AAE9YYG3"/>
<evidence type="ECO:0000259" key="1">
    <source>
        <dbReference type="PROSITE" id="PS51677"/>
    </source>
</evidence>
<sequence length="297" mass="34412">MIFFTAISAQAQEIAITFDDAPRPDSRLFSGEERTQKLIANLKKAKVPDALFFVTTNNITEKSKKRLEAYTEAGFHLGNHSHSHFSAYKKDIESYLADITLAHNKLQAFDNLVPLYRYPYLHEGNNRKTRDRIRQHLQGMNYKNGYVTVDNYDWYMDSLLQRALATGKDIDYHALRKAYITTLWESIVFYDEIARKTLKRSPKHVLLLHENDLAALFIGDLIEHIRLQGWKIISPQKAYEDPIAFTVPDVLFNGQGRVAAIARSKGWDKKLLRDDGSSEDYLDEYFKNNNVFKQNTK</sequence>
<accession>A0AAE9YYG3</accession>
<protein>
    <submittedName>
        <fullName evidence="2">Polysaccharide deacetylase family protein</fullName>
    </submittedName>
</protein>
<dbReference type="InterPro" id="IPR002509">
    <property type="entry name" value="NODB_dom"/>
</dbReference>
<dbReference type="Pfam" id="PF01522">
    <property type="entry name" value="Polysacc_deac_1"/>
    <property type="match status" value="1"/>
</dbReference>
<dbReference type="InterPro" id="IPR050248">
    <property type="entry name" value="Polysacc_deacetylase_ArnD"/>
</dbReference>
<dbReference type="Proteomes" id="UP000032568">
    <property type="component" value="Chromosome pTact"/>
</dbReference>
<dbReference type="InterPro" id="IPR011330">
    <property type="entry name" value="Glyco_hydro/deAcase_b/a-brl"/>
</dbReference>
<name>A0AAE9YYG3_9GAMM</name>
<reference evidence="2 3" key="2">
    <citation type="journal article" date="2022" name="Mar. Drugs">
        <title>Bioassay-Guided Fractionation Leads to the Detection of Cholic Acid Generated by the Rare Thalassomonas sp.</title>
        <authorList>
            <person name="Pheiffer F."/>
            <person name="Schneider Y.K."/>
            <person name="Hansen E.H."/>
            <person name="Andersen J.H."/>
            <person name="Isaksson J."/>
            <person name="Busche T."/>
            <person name="R C."/>
            <person name="Kalinowski J."/>
            <person name="Zyl L.V."/>
            <person name="Trindade M."/>
        </authorList>
    </citation>
    <scope>NUCLEOTIDE SEQUENCE [LARGE SCALE GENOMIC DNA]</scope>
    <source>
        <strain evidence="2 3">A5K-106</strain>
    </source>
</reference>
<gene>
    <name evidence="2" type="ORF">SG35_030840</name>
</gene>
<dbReference type="Gene3D" id="3.20.20.370">
    <property type="entry name" value="Glycoside hydrolase/deacetylase"/>
    <property type="match status" value="1"/>
</dbReference>
<dbReference type="PROSITE" id="PS51677">
    <property type="entry name" value="NODB"/>
    <property type="match status" value="1"/>
</dbReference>
<dbReference type="SUPFAM" id="SSF88713">
    <property type="entry name" value="Glycoside hydrolase/deacetylase"/>
    <property type="match status" value="1"/>
</dbReference>
<feature type="domain" description="NodB homology" evidence="1">
    <location>
        <begin position="12"/>
        <end position="233"/>
    </location>
</feature>
<keyword evidence="3" id="KW-1185">Reference proteome</keyword>
<dbReference type="GO" id="GO:0005975">
    <property type="term" value="P:carbohydrate metabolic process"/>
    <property type="evidence" value="ECO:0007669"/>
    <property type="project" value="InterPro"/>
</dbReference>
<proteinExistence type="predicted"/>
<evidence type="ECO:0000313" key="2">
    <source>
        <dbReference type="EMBL" id="WDE02735.1"/>
    </source>
</evidence>
<dbReference type="PANTHER" id="PTHR10587">
    <property type="entry name" value="GLYCOSYL TRANSFERASE-RELATED"/>
    <property type="match status" value="1"/>
</dbReference>
<reference evidence="2 3" key="1">
    <citation type="journal article" date="2015" name="Genome Announc.">
        <title>Draft Genome Sequences of Marine Isolates of Thalassomonas viridans and Thalassomonas actiniarum.</title>
        <authorList>
            <person name="Olonade I."/>
            <person name="van Zyl L.J."/>
            <person name="Trindade M."/>
        </authorList>
    </citation>
    <scope>NUCLEOTIDE SEQUENCE [LARGE SCALE GENOMIC DNA]</scope>
    <source>
        <strain evidence="2 3">A5K-106</strain>
    </source>
</reference>
<dbReference type="KEGG" id="tact:SG35_030840"/>
<organism evidence="2 3">
    <name type="scientific">Thalassomonas actiniarum</name>
    <dbReference type="NCBI Taxonomy" id="485447"/>
    <lineage>
        <taxon>Bacteria</taxon>
        <taxon>Pseudomonadati</taxon>
        <taxon>Pseudomonadota</taxon>
        <taxon>Gammaproteobacteria</taxon>
        <taxon>Alteromonadales</taxon>
        <taxon>Colwelliaceae</taxon>
        <taxon>Thalassomonas</taxon>
    </lineage>
</organism>
<dbReference type="EMBL" id="CP059736">
    <property type="protein sequence ID" value="WDE02735.1"/>
    <property type="molecule type" value="Genomic_DNA"/>
</dbReference>
<dbReference type="GO" id="GO:0016810">
    <property type="term" value="F:hydrolase activity, acting on carbon-nitrogen (but not peptide) bonds"/>
    <property type="evidence" value="ECO:0007669"/>
    <property type="project" value="InterPro"/>
</dbReference>